<keyword evidence="4 5" id="KW-0472">Membrane</keyword>
<dbReference type="OrthoDB" id="61546at2759"/>
<dbReference type="GO" id="GO:0006691">
    <property type="term" value="P:leukotriene metabolic process"/>
    <property type="evidence" value="ECO:0007669"/>
    <property type="project" value="UniProtKB-ARBA"/>
</dbReference>
<dbReference type="GO" id="GO:0005783">
    <property type="term" value="C:endoplasmic reticulum"/>
    <property type="evidence" value="ECO:0007669"/>
    <property type="project" value="TreeGrafter"/>
</dbReference>
<protein>
    <submittedName>
        <fullName evidence="6">Uncharacterized protein</fullName>
    </submittedName>
</protein>
<organism evidence="6 7">
    <name type="scientific">Polarella glacialis</name>
    <name type="common">Dinoflagellate</name>
    <dbReference type="NCBI Taxonomy" id="89957"/>
    <lineage>
        <taxon>Eukaryota</taxon>
        <taxon>Sar</taxon>
        <taxon>Alveolata</taxon>
        <taxon>Dinophyceae</taxon>
        <taxon>Suessiales</taxon>
        <taxon>Suessiaceae</taxon>
        <taxon>Polarella</taxon>
    </lineage>
</organism>
<dbReference type="SUPFAM" id="SSF161084">
    <property type="entry name" value="MAPEG domain-like"/>
    <property type="match status" value="1"/>
</dbReference>
<evidence type="ECO:0000313" key="6">
    <source>
        <dbReference type="EMBL" id="CAE8585090.1"/>
    </source>
</evidence>
<dbReference type="Pfam" id="PF01124">
    <property type="entry name" value="MAPEG"/>
    <property type="match status" value="1"/>
</dbReference>
<dbReference type="GO" id="GO:0004602">
    <property type="term" value="F:glutathione peroxidase activity"/>
    <property type="evidence" value="ECO:0007669"/>
    <property type="project" value="TreeGrafter"/>
</dbReference>
<feature type="transmembrane region" description="Helical" evidence="5">
    <location>
        <begin position="71"/>
        <end position="90"/>
    </location>
</feature>
<dbReference type="AlphaFoldDB" id="A0A813DC02"/>
<dbReference type="InterPro" id="IPR023352">
    <property type="entry name" value="MAPEG-like_dom_sf"/>
</dbReference>
<evidence type="ECO:0000256" key="5">
    <source>
        <dbReference type="SAM" id="Phobius"/>
    </source>
</evidence>
<gene>
    <name evidence="6" type="ORF">PGLA1383_LOCUS4008</name>
</gene>
<evidence type="ECO:0000256" key="4">
    <source>
        <dbReference type="ARBA" id="ARBA00023136"/>
    </source>
</evidence>
<accession>A0A813DC02</accession>
<dbReference type="GO" id="GO:0004364">
    <property type="term" value="F:glutathione transferase activity"/>
    <property type="evidence" value="ECO:0007669"/>
    <property type="project" value="TreeGrafter"/>
</dbReference>
<dbReference type="GO" id="GO:0016020">
    <property type="term" value="C:membrane"/>
    <property type="evidence" value="ECO:0007669"/>
    <property type="project" value="UniProtKB-SubCell"/>
</dbReference>
<comment type="caution">
    <text evidence="6">The sequence shown here is derived from an EMBL/GenBank/DDBJ whole genome shotgun (WGS) entry which is preliminary data.</text>
</comment>
<keyword evidence="2 5" id="KW-0812">Transmembrane</keyword>
<evidence type="ECO:0000256" key="3">
    <source>
        <dbReference type="ARBA" id="ARBA00022989"/>
    </source>
</evidence>
<proteinExistence type="predicted"/>
<comment type="subcellular location">
    <subcellularLocation>
        <location evidence="1">Membrane</location>
        <topology evidence="1">Multi-pass membrane protein</topology>
    </subcellularLocation>
</comment>
<dbReference type="Gene3D" id="1.20.120.550">
    <property type="entry name" value="Membrane associated eicosanoid/glutathione metabolism-like domain"/>
    <property type="match status" value="1"/>
</dbReference>
<evidence type="ECO:0000313" key="7">
    <source>
        <dbReference type="Proteomes" id="UP000654075"/>
    </source>
</evidence>
<reference evidence="6" key="1">
    <citation type="submission" date="2021-02" db="EMBL/GenBank/DDBJ databases">
        <authorList>
            <person name="Dougan E. K."/>
            <person name="Rhodes N."/>
            <person name="Thang M."/>
            <person name="Chan C."/>
        </authorList>
    </citation>
    <scope>NUCLEOTIDE SEQUENCE</scope>
</reference>
<name>A0A813DC02_POLGL</name>
<keyword evidence="7" id="KW-1185">Reference proteome</keyword>
<dbReference type="PANTHER" id="PTHR10250">
    <property type="entry name" value="MICROSOMAL GLUTATHIONE S-TRANSFERASE"/>
    <property type="match status" value="1"/>
</dbReference>
<sequence length="202" mass="21638">MSSEKLTSSCCSRGIPLKSDADSVKIPVFYLGLTIVFGGIGLAVACAIYTYGVTAKYEKKIGMLAEYDLGWVYLGLIVVKLGVMLININLGIQRKAAKINVPDQQVYSVYVEPGKPVFGYVLMEKEGALGCFNRAQRALQNFLEQAPMMLAMFFAAGFVFPFPAFVLAACFMGARVAAAVGYTTAPGGRMAGNILGTLTLES</sequence>
<keyword evidence="3 5" id="KW-1133">Transmembrane helix</keyword>
<dbReference type="GO" id="GO:0005635">
    <property type="term" value="C:nuclear envelope"/>
    <property type="evidence" value="ECO:0007669"/>
    <property type="project" value="TreeGrafter"/>
</dbReference>
<feature type="transmembrane region" description="Helical" evidence="5">
    <location>
        <begin position="150"/>
        <end position="174"/>
    </location>
</feature>
<feature type="transmembrane region" description="Helical" evidence="5">
    <location>
        <begin position="28"/>
        <end position="51"/>
    </location>
</feature>
<dbReference type="Proteomes" id="UP000654075">
    <property type="component" value="Unassembled WGS sequence"/>
</dbReference>
<dbReference type="EMBL" id="CAJNNV010001453">
    <property type="protein sequence ID" value="CAE8585090.1"/>
    <property type="molecule type" value="Genomic_DNA"/>
</dbReference>
<evidence type="ECO:0000256" key="1">
    <source>
        <dbReference type="ARBA" id="ARBA00004141"/>
    </source>
</evidence>
<dbReference type="InterPro" id="IPR001129">
    <property type="entry name" value="Membr-assoc_MAPEG"/>
</dbReference>
<feature type="non-terminal residue" evidence="6">
    <location>
        <position position="202"/>
    </location>
</feature>
<dbReference type="PANTHER" id="PTHR10250:SF26">
    <property type="entry name" value="GLUTATHIONE S-TRANSFERASE 3, MITOCHONDRIAL"/>
    <property type="match status" value="1"/>
</dbReference>
<evidence type="ECO:0000256" key="2">
    <source>
        <dbReference type="ARBA" id="ARBA00022692"/>
    </source>
</evidence>
<dbReference type="InterPro" id="IPR050997">
    <property type="entry name" value="MAPEG"/>
</dbReference>